<evidence type="ECO:0000256" key="4">
    <source>
        <dbReference type="ARBA" id="ARBA00022741"/>
    </source>
</evidence>
<dbReference type="InterPro" id="IPR036888">
    <property type="entry name" value="DNA_integrity_DisA_N_sf"/>
</dbReference>
<feature type="domain" description="DAC" evidence="6">
    <location>
        <begin position="13"/>
        <end position="153"/>
    </location>
</feature>
<keyword evidence="5" id="KW-0067">ATP-binding</keyword>
<dbReference type="GO" id="GO:0106408">
    <property type="term" value="F:diadenylate cyclase activity"/>
    <property type="evidence" value="ECO:0007669"/>
    <property type="project" value="UniProtKB-EC"/>
</dbReference>
<evidence type="ECO:0000256" key="2">
    <source>
        <dbReference type="ARBA" id="ARBA00022679"/>
    </source>
</evidence>
<reference evidence="7" key="1">
    <citation type="submission" date="2020-10" db="EMBL/GenBank/DDBJ databases">
        <authorList>
            <person name="Gilroy R."/>
        </authorList>
    </citation>
    <scope>NUCLEOTIDE SEQUENCE</scope>
    <source>
        <strain evidence="7">ChiHjej12B11-29160</strain>
    </source>
</reference>
<accession>A0A9D1L4W5</accession>
<dbReference type="Gene3D" id="3.40.1700.10">
    <property type="entry name" value="DNA integrity scanning protein, DisA, N-terminal domain"/>
    <property type="match status" value="1"/>
</dbReference>
<dbReference type="PROSITE" id="PS51794">
    <property type="entry name" value="DAC"/>
    <property type="match status" value="1"/>
</dbReference>
<dbReference type="SUPFAM" id="SSF143597">
    <property type="entry name" value="YojJ-like"/>
    <property type="match status" value="1"/>
</dbReference>
<dbReference type="Proteomes" id="UP000824078">
    <property type="component" value="Unassembled WGS sequence"/>
</dbReference>
<evidence type="ECO:0000256" key="3">
    <source>
        <dbReference type="ARBA" id="ARBA00022695"/>
    </source>
</evidence>
<keyword evidence="2" id="KW-0808">Transferase</keyword>
<gene>
    <name evidence="7" type="primary">disA</name>
    <name evidence="7" type="ORF">IAD17_00470</name>
</gene>
<dbReference type="InterPro" id="IPR050338">
    <property type="entry name" value="DisA"/>
</dbReference>
<dbReference type="PANTHER" id="PTHR34185">
    <property type="entry name" value="DIADENYLATE CYCLASE"/>
    <property type="match status" value="1"/>
</dbReference>
<keyword evidence="4" id="KW-0547">Nucleotide-binding</keyword>
<dbReference type="InterPro" id="IPR003390">
    <property type="entry name" value="DNA_integrity_scan_DisA_N"/>
</dbReference>
<dbReference type="Gene3D" id="1.20.1260.110">
    <property type="entry name" value="DNA integrity scanning linker region"/>
    <property type="match status" value="1"/>
</dbReference>
<comment type="catalytic activity">
    <reaction evidence="1">
        <text>2 ATP = 3',3'-c-di-AMP + 2 diphosphate</text>
        <dbReference type="Rhea" id="RHEA:35655"/>
        <dbReference type="ChEBI" id="CHEBI:30616"/>
        <dbReference type="ChEBI" id="CHEBI:33019"/>
        <dbReference type="ChEBI" id="CHEBI:71500"/>
        <dbReference type="EC" id="2.7.7.85"/>
    </reaction>
</comment>
<evidence type="ECO:0000256" key="1">
    <source>
        <dbReference type="ARBA" id="ARBA00000877"/>
    </source>
</evidence>
<dbReference type="NCBIfam" id="NF010009">
    <property type="entry name" value="PRK13482.1"/>
    <property type="match status" value="1"/>
</dbReference>
<dbReference type="Pfam" id="PF02457">
    <property type="entry name" value="DAC"/>
    <property type="match status" value="1"/>
</dbReference>
<dbReference type="AlphaFoldDB" id="A0A9D1L4W5"/>
<evidence type="ECO:0000313" key="8">
    <source>
        <dbReference type="Proteomes" id="UP000824078"/>
    </source>
</evidence>
<organism evidence="7 8">
    <name type="scientific">Candidatus Coprovicinus avistercoris</name>
    <dbReference type="NCBI Taxonomy" id="2840754"/>
    <lineage>
        <taxon>Bacteria</taxon>
        <taxon>Bacillati</taxon>
        <taxon>Actinomycetota</taxon>
        <taxon>Coriobacteriia</taxon>
        <taxon>Coriobacteriales</taxon>
        <taxon>Coriobacteriaceae</taxon>
        <taxon>Coriobacteriaceae incertae sedis</taxon>
        <taxon>Candidatus Coprovicinus</taxon>
    </lineage>
</organism>
<dbReference type="GO" id="GO:0005524">
    <property type="term" value="F:ATP binding"/>
    <property type="evidence" value="ECO:0007669"/>
    <property type="project" value="UniProtKB-KW"/>
</dbReference>
<sequence>MEEQNEQQLNSIESRINEAIRATAPGTAMRRALDMIIAGHLGALICVGDVEHVLAAGNDGFPLNISFTANRLFELSKMDGAVVLDGDLNQILRANFHLNPDPSLPTSETGMRHRTAARMSLLTKALVISVSERRQVVNLYIGGRSHQLRTVPEIMTLTSQLQGTLQSTRQSLDRGLLRLSSLELDNYVTLSDITYLYNQFELLLLIDKDLRRYVNELGAEGRSVEMQRSQFVGDVEDEYILMIRDYAANSSREEAVRIRSQFSQLAADASLNCKNVAKILGRENLKEDSVITPLGLRTLSRISVVREGMADKIVDEYGSLRELLDAIEDNPSRLDDIGVNNPSILADSLTRMHGGQA</sequence>
<dbReference type="InterPro" id="IPR038331">
    <property type="entry name" value="DisA_sf"/>
</dbReference>
<comment type="caution">
    <text evidence="7">The sequence shown here is derived from an EMBL/GenBank/DDBJ whole genome shotgun (WGS) entry which is preliminary data.</text>
</comment>
<reference evidence="7" key="2">
    <citation type="journal article" date="2021" name="PeerJ">
        <title>Extensive microbial diversity within the chicken gut microbiome revealed by metagenomics and culture.</title>
        <authorList>
            <person name="Gilroy R."/>
            <person name="Ravi A."/>
            <person name="Getino M."/>
            <person name="Pursley I."/>
            <person name="Horton D.L."/>
            <person name="Alikhan N.F."/>
            <person name="Baker D."/>
            <person name="Gharbi K."/>
            <person name="Hall N."/>
            <person name="Watson M."/>
            <person name="Adriaenssens E.M."/>
            <person name="Foster-Nyarko E."/>
            <person name="Jarju S."/>
            <person name="Secka A."/>
            <person name="Antonio M."/>
            <person name="Oren A."/>
            <person name="Chaudhuri R.R."/>
            <person name="La Ragione R."/>
            <person name="Hildebrand F."/>
            <person name="Pallen M.J."/>
        </authorList>
    </citation>
    <scope>NUCLEOTIDE SEQUENCE</scope>
    <source>
        <strain evidence="7">ChiHjej12B11-29160</strain>
    </source>
</reference>
<proteinExistence type="predicted"/>
<keyword evidence="3" id="KW-0548">Nucleotidyltransferase</keyword>
<evidence type="ECO:0000256" key="5">
    <source>
        <dbReference type="ARBA" id="ARBA00022840"/>
    </source>
</evidence>
<evidence type="ECO:0000313" key="7">
    <source>
        <dbReference type="EMBL" id="HIU23393.1"/>
    </source>
</evidence>
<dbReference type="GO" id="GO:0004016">
    <property type="term" value="F:adenylate cyclase activity"/>
    <property type="evidence" value="ECO:0007669"/>
    <property type="project" value="TreeGrafter"/>
</dbReference>
<dbReference type="EMBL" id="DVMQ01000002">
    <property type="protein sequence ID" value="HIU23393.1"/>
    <property type="molecule type" value="Genomic_DNA"/>
</dbReference>
<evidence type="ECO:0000259" key="6">
    <source>
        <dbReference type="PROSITE" id="PS51794"/>
    </source>
</evidence>
<dbReference type="Pfam" id="PF10635">
    <property type="entry name" value="DisA-linker"/>
    <property type="match status" value="1"/>
</dbReference>
<dbReference type="PANTHER" id="PTHR34185:SF3">
    <property type="entry name" value="DNA INTEGRITY SCANNING PROTEIN DISA"/>
    <property type="match status" value="1"/>
</dbReference>
<protein>
    <submittedName>
        <fullName evidence="7">DNA integrity scanning protein DisA</fullName>
    </submittedName>
</protein>
<dbReference type="InterPro" id="IPR018906">
    <property type="entry name" value="DNA_integrity_scan_DisA_link"/>
</dbReference>
<name>A0A9D1L4W5_9ACTN</name>